<evidence type="ECO:0000256" key="4">
    <source>
        <dbReference type="ARBA" id="ARBA00023176"/>
    </source>
</evidence>
<organism evidence="8 9">
    <name type="scientific">Terfezia boudieri ATCC MYA-4762</name>
    <dbReference type="NCBI Taxonomy" id="1051890"/>
    <lineage>
        <taxon>Eukaryota</taxon>
        <taxon>Fungi</taxon>
        <taxon>Dikarya</taxon>
        <taxon>Ascomycota</taxon>
        <taxon>Pezizomycotina</taxon>
        <taxon>Pezizomycetes</taxon>
        <taxon>Pezizales</taxon>
        <taxon>Pezizaceae</taxon>
        <taxon>Terfezia</taxon>
    </lineage>
</organism>
<dbReference type="InterPro" id="IPR000996">
    <property type="entry name" value="Clathrin_L-chain"/>
</dbReference>
<comment type="subcellular location">
    <subcellularLocation>
        <location evidence="1 6">Cytoplasmic vesicle membrane</location>
        <topology evidence="1 6">Peripheral membrane protein</topology>
        <orientation evidence="1 6">Cytoplasmic side</orientation>
    </subcellularLocation>
    <subcellularLocation>
        <location evidence="6">Membrane</location>
        <location evidence="6">Coated pit</location>
        <topology evidence="6">Peripheral membrane protein</topology>
        <orientation evidence="6">Cytoplasmic side</orientation>
    </subcellularLocation>
    <text evidence="6">Cytoplasmic face of coated pits and vesicles.</text>
</comment>
<evidence type="ECO:0000256" key="3">
    <source>
        <dbReference type="ARBA" id="ARBA00023136"/>
    </source>
</evidence>
<dbReference type="AlphaFoldDB" id="A0A3N4LHD0"/>
<evidence type="ECO:0000256" key="5">
    <source>
        <dbReference type="ARBA" id="ARBA00023329"/>
    </source>
</evidence>
<dbReference type="GO" id="GO:0006886">
    <property type="term" value="P:intracellular protein transport"/>
    <property type="evidence" value="ECO:0007669"/>
    <property type="project" value="InterPro"/>
</dbReference>
<sequence length="233" mass="26119">MASHFPSIEDFDPSIDPVAGTGGGESLDFLQREQQALGDLFDTTDSSAFPDLLNTEDAGNNATSEFERSFPALDHDQNPAGVIGSTLPYMPSFAASANPTPQPPTHIDDEEEPEVIREWRERIALRIAHQDEQSERKKRENIENARHAIDDFYENYNVKKEKLIAQTRKEEEEFLANRENPSFGGTTWERIAKLVDLSDKGAKSGKSDKTRFRELLLSLRKDESAPGAKVVLE</sequence>
<dbReference type="GO" id="GO:0032050">
    <property type="term" value="F:clathrin heavy chain binding"/>
    <property type="evidence" value="ECO:0007669"/>
    <property type="project" value="TreeGrafter"/>
</dbReference>
<keyword evidence="9" id="KW-1185">Reference proteome</keyword>
<evidence type="ECO:0000256" key="2">
    <source>
        <dbReference type="ARBA" id="ARBA00005263"/>
    </source>
</evidence>
<keyword evidence="3 6" id="KW-0472">Membrane</keyword>
<evidence type="ECO:0000313" key="8">
    <source>
        <dbReference type="EMBL" id="RPB22277.1"/>
    </source>
</evidence>
<proteinExistence type="inferred from homology"/>
<accession>A0A3N4LHD0</accession>
<dbReference type="EMBL" id="ML121553">
    <property type="protein sequence ID" value="RPB22277.1"/>
    <property type="molecule type" value="Genomic_DNA"/>
</dbReference>
<dbReference type="GO" id="GO:0030130">
    <property type="term" value="C:clathrin coat of trans-Golgi network vesicle"/>
    <property type="evidence" value="ECO:0007669"/>
    <property type="project" value="InterPro"/>
</dbReference>
<feature type="region of interest" description="Disordered" evidence="7">
    <location>
        <begin position="92"/>
        <end position="112"/>
    </location>
</feature>
<evidence type="ECO:0000256" key="7">
    <source>
        <dbReference type="SAM" id="MobiDB-lite"/>
    </source>
</evidence>
<protein>
    <recommendedName>
        <fullName evidence="6">Clathrin light chain</fullName>
    </recommendedName>
</protein>
<evidence type="ECO:0000256" key="6">
    <source>
        <dbReference type="RuleBase" id="RU363137"/>
    </source>
</evidence>
<comment type="function">
    <text evidence="6">Clathrin is the major protein of the polyhedral coat of coated pits and vesicles.</text>
</comment>
<comment type="similarity">
    <text evidence="2 6">Belongs to the clathrin light chain family.</text>
</comment>
<keyword evidence="5 6" id="KW-0968">Cytoplasmic vesicle</keyword>
<dbReference type="Proteomes" id="UP000267821">
    <property type="component" value="Unassembled WGS sequence"/>
</dbReference>
<dbReference type="GO" id="GO:0005198">
    <property type="term" value="F:structural molecule activity"/>
    <property type="evidence" value="ECO:0007669"/>
    <property type="project" value="InterPro"/>
</dbReference>
<dbReference type="InParanoid" id="A0A3N4LHD0"/>
<reference evidence="8 9" key="1">
    <citation type="journal article" date="2018" name="Nat. Ecol. Evol.">
        <title>Pezizomycetes genomes reveal the molecular basis of ectomycorrhizal truffle lifestyle.</title>
        <authorList>
            <person name="Murat C."/>
            <person name="Payen T."/>
            <person name="Noel B."/>
            <person name="Kuo A."/>
            <person name="Morin E."/>
            <person name="Chen J."/>
            <person name="Kohler A."/>
            <person name="Krizsan K."/>
            <person name="Balestrini R."/>
            <person name="Da Silva C."/>
            <person name="Montanini B."/>
            <person name="Hainaut M."/>
            <person name="Levati E."/>
            <person name="Barry K.W."/>
            <person name="Belfiori B."/>
            <person name="Cichocki N."/>
            <person name="Clum A."/>
            <person name="Dockter R.B."/>
            <person name="Fauchery L."/>
            <person name="Guy J."/>
            <person name="Iotti M."/>
            <person name="Le Tacon F."/>
            <person name="Lindquist E.A."/>
            <person name="Lipzen A."/>
            <person name="Malagnac F."/>
            <person name="Mello A."/>
            <person name="Molinier V."/>
            <person name="Miyauchi S."/>
            <person name="Poulain J."/>
            <person name="Riccioni C."/>
            <person name="Rubini A."/>
            <person name="Sitrit Y."/>
            <person name="Splivallo R."/>
            <person name="Traeger S."/>
            <person name="Wang M."/>
            <person name="Zifcakova L."/>
            <person name="Wipf D."/>
            <person name="Zambonelli A."/>
            <person name="Paolocci F."/>
            <person name="Nowrousian M."/>
            <person name="Ottonello S."/>
            <person name="Baldrian P."/>
            <person name="Spatafora J.W."/>
            <person name="Henrissat B."/>
            <person name="Nagy L.G."/>
            <person name="Aury J.M."/>
            <person name="Wincker P."/>
            <person name="Grigoriev I.V."/>
            <person name="Bonfante P."/>
            <person name="Martin F.M."/>
        </authorList>
    </citation>
    <scope>NUCLEOTIDE SEQUENCE [LARGE SCALE GENOMIC DNA]</scope>
    <source>
        <strain evidence="8 9">ATCC MYA-4762</strain>
    </source>
</reference>
<dbReference type="OrthoDB" id="5512at2759"/>
<dbReference type="GO" id="GO:0030132">
    <property type="term" value="C:clathrin coat of coated pit"/>
    <property type="evidence" value="ECO:0007669"/>
    <property type="project" value="InterPro"/>
</dbReference>
<keyword evidence="4 6" id="KW-0168">Coated pit</keyword>
<name>A0A3N4LHD0_9PEZI</name>
<evidence type="ECO:0000313" key="9">
    <source>
        <dbReference type="Proteomes" id="UP000267821"/>
    </source>
</evidence>
<dbReference type="FunCoup" id="A0A3N4LHD0">
    <property type="interactions" value="300"/>
</dbReference>
<dbReference type="Pfam" id="PF01086">
    <property type="entry name" value="Clathrin_lg_ch"/>
    <property type="match status" value="1"/>
</dbReference>
<dbReference type="STRING" id="1051890.A0A3N4LHD0"/>
<evidence type="ECO:0000256" key="1">
    <source>
        <dbReference type="ARBA" id="ARBA00004180"/>
    </source>
</evidence>
<dbReference type="PANTHER" id="PTHR10639:SF7">
    <property type="entry name" value="CLATHRIN LIGHT CHAIN"/>
    <property type="match status" value="1"/>
</dbReference>
<gene>
    <name evidence="8" type="ORF">L211DRAFT_839924</name>
</gene>
<feature type="region of interest" description="Disordered" evidence="7">
    <location>
        <begin position="1"/>
        <end position="59"/>
    </location>
</feature>
<dbReference type="PANTHER" id="PTHR10639">
    <property type="entry name" value="CLATHRIN LIGHT CHAIN"/>
    <property type="match status" value="1"/>
</dbReference>
<dbReference type="GO" id="GO:0072583">
    <property type="term" value="P:clathrin-dependent endocytosis"/>
    <property type="evidence" value="ECO:0007669"/>
    <property type="project" value="TreeGrafter"/>
</dbReference>